<keyword evidence="17" id="KW-1185">Reference proteome</keyword>
<evidence type="ECO:0000259" key="15">
    <source>
        <dbReference type="Pfam" id="PF14806"/>
    </source>
</evidence>
<dbReference type="Pfam" id="PF07718">
    <property type="entry name" value="Coatamer_beta_C"/>
    <property type="match status" value="1"/>
</dbReference>
<evidence type="ECO:0000256" key="5">
    <source>
        <dbReference type="ARBA" id="ARBA00022737"/>
    </source>
</evidence>
<keyword evidence="4 12" id="KW-0963">Cytoplasm</keyword>
<dbReference type="InterPro" id="IPR016024">
    <property type="entry name" value="ARM-type_fold"/>
</dbReference>
<keyword evidence="5" id="KW-0677">Repeat</keyword>
<comment type="subcellular location">
    <subcellularLocation>
        <location evidence="12">Cytoplasm</location>
    </subcellularLocation>
    <subcellularLocation>
        <location evidence="1 12">Golgi apparatus membrane</location>
        <topology evidence="1 12">Peripheral membrane protein</topology>
        <orientation evidence="1 12">Cytoplasmic side</orientation>
    </subcellularLocation>
    <subcellularLocation>
        <location evidence="12">Cytoplasmic vesicle</location>
        <location evidence="12">COPI-coated vesicle membrane</location>
        <topology evidence="12">Peripheral membrane protein</topology>
        <orientation evidence="12">Cytoplasmic side</orientation>
    </subcellularLocation>
</comment>
<dbReference type="GO" id="GO:0000139">
    <property type="term" value="C:Golgi membrane"/>
    <property type="evidence" value="ECO:0007669"/>
    <property type="project" value="UniProtKB-SubCell"/>
</dbReference>
<dbReference type="GO" id="GO:0006886">
    <property type="term" value="P:intracellular protein transport"/>
    <property type="evidence" value="ECO:0007669"/>
    <property type="project" value="InterPro"/>
</dbReference>
<keyword evidence="9 12" id="KW-0472">Membrane</keyword>
<evidence type="ECO:0000256" key="1">
    <source>
        <dbReference type="ARBA" id="ARBA00004255"/>
    </source>
</evidence>
<evidence type="ECO:0000256" key="8">
    <source>
        <dbReference type="ARBA" id="ARBA00023034"/>
    </source>
</evidence>
<dbReference type="InterPro" id="IPR011710">
    <property type="entry name" value="Coatomer_bsu_C"/>
</dbReference>
<evidence type="ECO:0000256" key="10">
    <source>
        <dbReference type="ARBA" id="ARBA00023329"/>
    </source>
</evidence>
<keyword evidence="10 12" id="KW-0968">Cytoplasmic vesicle</keyword>
<dbReference type="Pfam" id="PF01602">
    <property type="entry name" value="Adaptin_N"/>
    <property type="match status" value="1"/>
</dbReference>
<keyword evidence="6 12" id="KW-0931">ER-Golgi transport</keyword>
<dbReference type="OrthoDB" id="10261439at2759"/>
<evidence type="ECO:0000259" key="14">
    <source>
        <dbReference type="Pfam" id="PF07718"/>
    </source>
</evidence>
<evidence type="ECO:0000256" key="2">
    <source>
        <dbReference type="ARBA" id="ARBA00011775"/>
    </source>
</evidence>
<sequence length="948" mass="105743">MEKSCTLLIHFDKGTPAIANEIKEALEGNDVSAKIDAMKKAIMLLLNGETLPQLFITIVRYVLPSEDHTVQKLLLLYLEIIEKTDTKGRVLPEMILICQNLRNNLQHPNEYIRGVTLRFLCRLNETEIIEPLIPSVLQNLEHRHPFIRRNAILAVMSIYKLPQGEQLLVDAPEMIEKVLSTEQDASAKRNAFLMLFTCAQDRAVNYLLTHVDRVSEWGELLQMVVLELIRKVCRTNRAEKGKYIKIIISLLNAPSTAVIYECAGTLVSLSSAPTAIRAAANTYCQLLLSQSDNNVKLIVLDRLNELKSSHRDIMVDLIMDVLRALSSPNLDIRRKTLDIVLELITPRNINEVVLMLKKEVMKTQSGELEKNGEYRQMLIQAIHSCAIKFPEVASTVVHLLMDFLGDSNVASAIDVVVFVREIIETNPKLRVSIITRLLDTFYQIRAARVCSCALWIIGEYCLSLSEVESGMATIKQCLGELPFYSVSEEGEATDASKKTPQANSITVSSRRPAVLADGTYATQSAASETAFSAPTVVQGSLASGNLRSLLLTGDFFLGAVVACTLTKLVLRLQEVQPSKVEVNKATTQALLIFVSMLQLGQSPVLPHPIDNDSNDRIVLCIRLLCDTGDGIRKIWLQSCRQSFVKMLSEKQLRETEELKAKAQVSHAQPDDLIDFYHLKSRKGMSQLELEDEVQDDLKRATGEFVNDNDDANKLNRILQLTGFSDPVYAEAYVTVHHYDIVLDITVINRTKETLQNLCLELATMGDLKLVERPQNYTLAPESSKQIKANIKVSSTETGVIFGNIVYETSNVLERTVVVLNDIHIDIMDYISPAVCTDAAFRTMWAEFEWENKVAVNTVIQDEKEFLNHIIKSTNMKCLTPVSALDDECGFLAANLYAKSVFGEDALVNLSVEKQADGKLSGYIRIRSKTQGIALSLGDKITLKQKGGG</sequence>
<dbReference type="SUPFAM" id="SSF48371">
    <property type="entry name" value="ARM repeat"/>
    <property type="match status" value="1"/>
</dbReference>
<dbReference type="Gene3D" id="1.25.10.10">
    <property type="entry name" value="Leucine-rich Repeat Variant"/>
    <property type="match status" value="1"/>
</dbReference>
<evidence type="ECO:0000256" key="11">
    <source>
        <dbReference type="ARBA" id="ARBA00025536"/>
    </source>
</evidence>
<dbReference type="EMBL" id="JABFAB010000009">
    <property type="protein sequence ID" value="MBA0658070.1"/>
    <property type="molecule type" value="Genomic_DNA"/>
</dbReference>
<evidence type="ECO:0000259" key="13">
    <source>
        <dbReference type="Pfam" id="PF01602"/>
    </source>
</evidence>
<keyword evidence="8 12" id="KW-0333">Golgi apparatus</keyword>
<evidence type="ECO:0000313" key="16">
    <source>
        <dbReference type="EMBL" id="MBA0658070.1"/>
    </source>
</evidence>
<dbReference type="Proteomes" id="UP000593573">
    <property type="component" value="Unassembled WGS sequence"/>
</dbReference>
<dbReference type="GO" id="GO:0006888">
    <property type="term" value="P:endoplasmic reticulum to Golgi vesicle-mediated transport"/>
    <property type="evidence" value="ECO:0007669"/>
    <property type="project" value="TreeGrafter"/>
</dbReference>
<dbReference type="GO" id="GO:0030126">
    <property type="term" value="C:COPI vesicle coat"/>
    <property type="evidence" value="ECO:0007669"/>
    <property type="project" value="InterPro"/>
</dbReference>
<dbReference type="AlphaFoldDB" id="A0A7J8V633"/>
<organism evidence="16 17">
    <name type="scientific">Gossypium klotzschianum</name>
    <dbReference type="NCBI Taxonomy" id="34286"/>
    <lineage>
        <taxon>Eukaryota</taxon>
        <taxon>Viridiplantae</taxon>
        <taxon>Streptophyta</taxon>
        <taxon>Embryophyta</taxon>
        <taxon>Tracheophyta</taxon>
        <taxon>Spermatophyta</taxon>
        <taxon>Magnoliopsida</taxon>
        <taxon>eudicotyledons</taxon>
        <taxon>Gunneridae</taxon>
        <taxon>Pentapetalae</taxon>
        <taxon>rosids</taxon>
        <taxon>malvids</taxon>
        <taxon>Malvales</taxon>
        <taxon>Malvaceae</taxon>
        <taxon>Malvoideae</taxon>
        <taxon>Gossypium</taxon>
    </lineage>
</organism>
<dbReference type="InterPro" id="IPR016460">
    <property type="entry name" value="COPB1"/>
</dbReference>
<feature type="domain" description="Coatomer beta subunit C-terminal" evidence="14">
    <location>
        <begin position="669"/>
        <end position="807"/>
    </location>
</feature>
<dbReference type="Pfam" id="PF14806">
    <property type="entry name" value="Coatomer_b_Cpla"/>
    <property type="match status" value="1"/>
</dbReference>
<gene>
    <name evidence="16" type="ORF">Goklo_010308</name>
</gene>
<name>A0A7J8V633_9ROSI</name>
<evidence type="ECO:0000256" key="7">
    <source>
        <dbReference type="ARBA" id="ARBA00022927"/>
    </source>
</evidence>
<evidence type="ECO:0000313" key="17">
    <source>
        <dbReference type="Proteomes" id="UP000593573"/>
    </source>
</evidence>
<evidence type="ECO:0000256" key="4">
    <source>
        <dbReference type="ARBA" id="ARBA00022490"/>
    </source>
</evidence>
<dbReference type="GO" id="GO:0006891">
    <property type="term" value="P:intra-Golgi vesicle-mediated transport"/>
    <property type="evidence" value="ECO:0007669"/>
    <property type="project" value="TreeGrafter"/>
</dbReference>
<comment type="subunit">
    <text evidence="2 12">Oligomeric complex that consists of at least the alpha, beta, beta', gamma, delta, epsilon and zeta subunits.</text>
</comment>
<dbReference type="PANTHER" id="PTHR10635">
    <property type="entry name" value="COATOMER SUBUNIT BETA"/>
    <property type="match status" value="1"/>
</dbReference>
<evidence type="ECO:0000256" key="12">
    <source>
        <dbReference type="PIRNR" id="PIRNR005727"/>
    </source>
</evidence>
<keyword evidence="7 12" id="KW-0653">Protein transport</keyword>
<comment type="caution">
    <text evidence="16">The sequence shown here is derived from an EMBL/GenBank/DDBJ whole genome shotgun (WGS) entry which is preliminary data.</text>
</comment>
<comment type="function">
    <text evidence="11 12">The coatomer is a cytosolic protein complex that binds to dilysine motifs and reversibly associates with Golgi non-clathrin-coated vesicles, which further mediate biosynthetic protein transport from the ER, via the Golgi up to the trans Golgi network. Coatomer complex is required for budding from Golgi membranes, and is essential for the retrograde Golgi-to-ER transport of dilysine-tagged proteins.</text>
</comment>
<proteinExistence type="predicted"/>
<evidence type="ECO:0000256" key="3">
    <source>
        <dbReference type="ARBA" id="ARBA00022448"/>
    </source>
</evidence>
<accession>A0A7J8V633</accession>
<feature type="domain" description="Clathrin/coatomer adaptor adaptin-like N-terminal" evidence="13">
    <location>
        <begin position="18"/>
        <end position="466"/>
    </location>
</feature>
<protein>
    <recommendedName>
        <fullName evidence="12">Coatomer subunit beta</fullName>
    </recommendedName>
    <alternativeName>
        <fullName evidence="12">Beta-coat protein</fullName>
    </alternativeName>
</protein>
<dbReference type="GO" id="GO:0005198">
    <property type="term" value="F:structural molecule activity"/>
    <property type="evidence" value="ECO:0007669"/>
    <property type="project" value="InterPro"/>
</dbReference>
<dbReference type="InterPro" id="IPR011989">
    <property type="entry name" value="ARM-like"/>
</dbReference>
<dbReference type="FunFam" id="1.25.10.10:FF:000166">
    <property type="entry name" value="Coatomer subunit beta"/>
    <property type="match status" value="1"/>
</dbReference>
<evidence type="ECO:0000256" key="6">
    <source>
        <dbReference type="ARBA" id="ARBA00022892"/>
    </source>
</evidence>
<dbReference type="InterPro" id="IPR029446">
    <property type="entry name" value="COPB1_appendage_platform_dom"/>
</dbReference>
<dbReference type="PANTHER" id="PTHR10635:SF0">
    <property type="entry name" value="COATOMER SUBUNIT BETA"/>
    <property type="match status" value="1"/>
</dbReference>
<keyword evidence="3 12" id="KW-0813">Transport</keyword>
<dbReference type="PIRSF" id="PIRSF005727">
    <property type="entry name" value="Coatomer_beta_subunit"/>
    <property type="match status" value="1"/>
</dbReference>
<dbReference type="InterPro" id="IPR002553">
    <property type="entry name" value="Clathrin/coatomer_adapt-like_N"/>
</dbReference>
<reference evidence="16 17" key="1">
    <citation type="journal article" date="2019" name="Genome Biol. Evol.">
        <title>Insights into the evolution of the New World diploid cottons (Gossypium, subgenus Houzingenia) based on genome sequencing.</title>
        <authorList>
            <person name="Grover C.E."/>
            <person name="Arick M.A. 2nd"/>
            <person name="Thrash A."/>
            <person name="Conover J.L."/>
            <person name="Sanders W.S."/>
            <person name="Peterson D.G."/>
            <person name="Frelichowski J.E."/>
            <person name="Scheffler J.A."/>
            <person name="Scheffler B.E."/>
            <person name="Wendel J.F."/>
        </authorList>
    </citation>
    <scope>NUCLEOTIDE SEQUENCE [LARGE SCALE GENOMIC DNA]</scope>
    <source>
        <strain evidence="16">57</strain>
        <tissue evidence="16">Leaf</tissue>
    </source>
</reference>
<evidence type="ECO:0000256" key="9">
    <source>
        <dbReference type="ARBA" id="ARBA00023136"/>
    </source>
</evidence>
<feature type="domain" description="Coatomer beta subunit appendage platform" evidence="15">
    <location>
        <begin position="813"/>
        <end position="940"/>
    </location>
</feature>